<evidence type="ECO:0000256" key="3">
    <source>
        <dbReference type="ARBA" id="ARBA00022771"/>
    </source>
</evidence>
<evidence type="ECO:0000256" key="1">
    <source>
        <dbReference type="ARBA" id="ARBA00004123"/>
    </source>
</evidence>
<evidence type="ECO:0000313" key="11">
    <source>
        <dbReference type="EMBL" id="KAH9289088.1"/>
    </source>
</evidence>
<evidence type="ECO:0000313" key="12">
    <source>
        <dbReference type="Proteomes" id="UP000824469"/>
    </source>
</evidence>
<evidence type="ECO:0000256" key="9">
    <source>
        <dbReference type="SAM" id="MobiDB-lite"/>
    </source>
</evidence>
<keyword evidence="12" id="KW-1185">Reference proteome</keyword>
<dbReference type="AlphaFoldDB" id="A0AA38F476"/>
<evidence type="ECO:0000256" key="6">
    <source>
        <dbReference type="ARBA" id="ARBA00023054"/>
    </source>
</evidence>
<feature type="region of interest" description="Disordered" evidence="9">
    <location>
        <begin position="94"/>
        <end position="115"/>
    </location>
</feature>
<evidence type="ECO:0000256" key="8">
    <source>
        <dbReference type="PROSITE-ProRule" id="PRU00175"/>
    </source>
</evidence>
<feature type="domain" description="RING-type" evidence="10">
    <location>
        <begin position="26"/>
        <end position="74"/>
    </location>
</feature>
<dbReference type="OMA" id="PMHTISA"/>
<dbReference type="Pfam" id="PF14570">
    <property type="entry name" value="zf-RING_4"/>
    <property type="match status" value="1"/>
</dbReference>
<evidence type="ECO:0000256" key="4">
    <source>
        <dbReference type="ARBA" id="ARBA00022833"/>
    </source>
</evidence>
<dbReference type="PROSITE" id="PS50089">
    <property type="entry name" value="ZF_RING_2"/>
    <property type="match status" value="1"/>
</dbReference>
<comment type="subcellular location">
    <subcellularLocation>
        <location evidence="1">Nucleus</location>
    </subcellularLocation>
</comment>
<dbReference type="FunFam" id="3.30.40.10:FF:000006">
    <property type="entry name" value="CCR4-NOT transcription complex subunit 4"/>
    <property type="match status" value="1"/>
</dbReference>
<dbReference type="InterPro" id="IPR013083">
    <property type="entry name" value="Znf_RING/FYVE/PHD"/>
</dbReference>
<feature type="non-terminal residue" evidence="11">
    <location>
        <position position="1"/>
    </location>
</feature>
<dbReference type="SUPFAM" id="SSF57850">
    <property type="entry name" value="RING/U-box"/>
    <property type="match status" value="1"/>
</dbReference>
<protein>
    <recommendedName>
        <fullName evidence="10">RING-type domain-containing protein</fullName>
    </recommendedName>
</protein>
<comment type="caution">
    <text evidence="11">The sequence shown here is derived from an EMBL/GenBank/DDBJ whole genome shotgun (WGS) entry which is preliminary data.</text>
</comment>
<keyword evidence="7" id="KW-0539">Nucleus</keyword>
<dbReference type="CDD" id="cd16618">
    <property type="entry name" value="mRING-HC-C4C4_CNOT4"/>
    <property type="match status" value="1"/>
</dbReference>
<proteinExistence type="predicted"/>
<dbReference type="InterPro" id="IPR001841">
    <property type="entry name" value="Znf_RING"/>
</dbReference>
<keyword evidence="4" id="KW-0862">Zinc</keyword>
<dbReference type="GO" id="GO:0003723">
    <property type="term" value="F:RNA binding"/>
    <property type="evidence" value="ECO:0007669"/>
    <property type="project" value="UniProtKB-KW"/>
</dbReference>
<keyword evidence="3 8" id="KW-0863">Zinc-finger</keyword>
<dbReference type="GO" id="GO:0016567">
    <property type="term" value="P:protein ubiquitination"/>
    <property type="evidence" value="ECO:0007669"/>
    <property type="project" value="TreeGrafter"/>
</dbReference>
<keyword evidence="2" id="KW-0479">Metal-binding</keyword>
<organism evidence="11 12">
    <name type="scientific">Taxus chinensis</name>
    <name type="common">Chinese yew</name>
    <name type="synonym">Taxus wallichiana var. chinensis</name>
    <dbReference type="NCBI Taxonomy" id="29808"/>
    <lineage>
        <taxon>Eukaryota</taxon>
        <taxon>Viridiplantae</taxon>
        <taxon>Streptophyta</taxon>
        <taxon>Embryophyta</taxon>
        <taxon>Tracheophyta</taxon>
        <taxon>Spermatophyta</taxon>
        <taxon>Pinopsida</taxon>
        <taxon>Pinidae</taxon>
        <taxon>Conifers II</taxon>
        <taxon>Cupressales</taxon>
        <taxon>Taxaceae</taxon>
        <taxon>Taxus</taxon>
    </lineage>
</organism>
<dbReference type="PANTHER" id="PTHR12603">
    <property type="entry name" value="CCR4-NOT TRANSCRIPTION COMPLEX RELATED"/>
    <property type="match status" value="1"/>
</dbReference>
<dbReference type="Gene3D" id="3.30.40.10">
    <property type="entry name" value="Zinc/RING finger domain, C3HC4 (zinc finger)"/>
    <property type="match status" value="1"/>
</dbReference>
<evidence type="ECO:0000256" key="5">
    <source>
        <dbReference type="ARBA" id="ARBA00022884"/>
    </source>
</evidence>
<dbReference type="GO" id="GO:0008270">
    <property type="term" value="F:zinc ion binding"/>
    <property type="evidence" value="ECO:0007669"/>
    <property type="project" value="UniProtKB-KW"/>
</dbReference>
<dbReference type="GO" id="GO:0030014">
    <property type="term" value="C:CCR4-NOT complex"/>
    <property type="evidence" value="ECO:0007669"/>
    <property type="project" value="InterPro"/>
</dbReference>
<dbReference type="InterPro" id="IPR039780">
    <property type="entry name" value="Mot2"/>
</dbReference>
<dbReference type="GO" id="GO:0005634">
    <property type="term" value="C:nucleus"/>
    <property type="evidence" value="ECO:0007669"/>
    <property type="project" value="UniProtKB-SubCell"/>
</dbReference>
<evidence type="ECO:0000256" key="7">
    <source>
        <dbReference type="ARBA" id="ARBA00023242"/>
    </source>
</evidence>
<feature type="non-terminal residue" evidence="11">
    <location>
        <position position="141"/>
    </location>
</feature>
<keyword evidence="6" id="KW-0175">Coiled coil</keyword>
<name>A0AA38F476_TAXCH</name>
<dbReference type="InterPro" id="IPR039515">
    <property type="entry name" value="NOT4_mRING-HC-C4C4"/>
</dbReference>
<sequence>KNCETKVRQLCFHAMDFVMDDGENACPLCMEEMDLSDRQLKPCKCGYEICVWCWHHVMEMAEKDNTEGRCPACRTPYDKEKIVGMMVNCERLMDASSEKRQKSQKSKPKASEMRKHLSNVRVIQRNLVYIIGIPSSLADEE</sequence>
<dbReference type="EMBL" id="JAHRHJ020003813">
    <property type="protein sequence ID" value="KAH9289088.1"/>
    <property type="molecule type" value="Genomic_DNA"/>
</dbReference>
<dbReference type="GO" id="GO:0004842">
    <property type="term" value="F:ubiquitin-protein transferase activity"/>
    <property type="evidence" value="ECO:0007669"/>
    <property type="project" value="InterPro"/>
</dbReference>
<evidence type="ECO:0000256" key="2">
    <source>
        <dbReference type="ARBA" id="ARBA00022723"/>
    </source>
</evidence>
<evidence type="ECO:0000259" key="10">
    <source>
        <dbReference type="PROSITE" id="PS50089"/>
    </source>
</evidence>
<dbReference type="PANTHER" id="PTHR12603:SF36">
    <property type="entry name" value="RNA BINDING (RRM_RBD_RNP MOTIFS) FAMILY PROTEIN"/>
    <property type="match status" value="1"/>
</dbReference>
<reference evidence="11 12" key="1">
    <citation type="journal article" date="2021" name="Nat. Plants">
        <title>The Taxus genome provides insights into paclitaxel biosynthesis.</title>
        <authorList>
            <person name="Xiong X."/>
            <person name="Gou J."/>
            <person name="Liao Q."/>
            <person name="Li Y."/>
            <person name="Zhou Q."/>
            <person name="Bi G."/>
            <person name="Li C."/>
            <person name="Du R."/>
            <person name="Wang X."/>
            <person name="Sun T."/>
            <person name="Guo L."/>
            <person name="Liang H."/>
            <person name="Lu P."/>
            <person name="Wu Y."/>
            <person name="Zhang Z."/>
            <person name="Ro D.K."/>
            <person name="Shang Y."/>
            <person name="Huang S."/>
            <person name="Yan J."/>
        </authorList>
    </citation>
    <scope>NUCLEOTIDE SEQUENCE [LARGE SCALE GENOMIC DNA]</scope>
    <source>
        <strain evidence="11">Ta-2019</strain>
    </source>
</reference>
<keyword evidence="5" id="KW-0694">RNA-binding</keyword>
<gene>
    <name evidence="11" type="ORF">KI387_033205</name>
</gene>
<dbReference type="Proteomes" id="UP000824469">
    <property type="component" value="Unassembled WGS sequence"/>
</dbReference>
<accession>A0AA38F476</accession>